<evidence type="ECO:0000313" key="2">
    <source>
        <dbReference type="EMBL" id="KAF2731276.1"/>
    </source>
</evidence>
<protein>
    <recommendedName>
        <fullName evidence="4">Cytochrome P450</fullName>
    </recommendedName>
</protein>
<dbReference type="InterPro" id="IPR001128">
    <property type="entry name" value="Cyt_P450"/>
</dbReference>
<name>A0A9P4QUN2_9PLEO</name>
<dbReference type="OrthoDB" id="10029320at2759"/>
<evidence type="ECO:0000256" key="1">
    <source>
        <dbReference type="SAM" id="SignalP"/>
    </source>
</evidence>
<evidence type="ECO:0000313" key="3">
    <source>
        <dbReference type="Proteomes" id="UP000799444"/>
    </source>
</evidence>
<keyword evidence="3" id="KW-1185">Reference proteome</keyword>
<dbReference type="Gene3D" id="1.10.630.10">
    <property type="entry name" value="Cytochrome P450"/>
    <property type="match status" value="1"/>
</dbReference>
<keyword evidence="1" id="KW-0732">Signal</keyword>
<gene>
    <name evidence="2" type="ORF">EJ04DRAFT_13720</name>
</gene>
<accession>A0A9P4QUN2</accession>
<dbReference type="GO" id="GO:0020037">
    <property type="term" value="F:heme binding"/>
    <property type="evidence" value="ECO:0007669"/>
    <property type="project" value="InterPro"/>
</dbReference>
<dbReference type="SUPFAM" id="SSF48264">
    <property type="entry name" value="Cytochrome P450"/>
    <property type="match status" value="1"/>
</dbReference>
<proteinExistence type="predicted"/>
<dbReference type="GO" id="GO:0005506">
    <property type="term" value="F:iron ion binding"/>
    <property type="evidence" value="ECO:0007669"/>
    <property type="project" value="InterPro"/>
</dbReference>
<feature type="chain" id="PRO_5040372063" description="Cytochrome P450" evidence="1">
    <location>
        <begin position="20"/>
        <end position="183"/>
    </location>
</feature>
<dbReference type="InterPro" id="IPR036396">
    <property type="entry name" value="Cyt_P450_sf"/>
</dbReference>
<dbReference type="EMBL" id="ML996199">
    <property type="protein sequence ID" value="KAF2731276.1"/>
    <property type="molecule type" value="Genomic_DNA"/>
</dbReference>
<organism evidence="2 3">
    <name type="scientific">Polyplosphaeria fusca</name>
    <dbReference type="NCBI Taxonomy" id="682080"/>
    <lineage>
        <taxon>Eukaryota</taxon>
        <taxon>Fungi</taxon>
        <taxon>Dikarya</taxon>
        <taxon>Ascomycota</taxon>
        <taxon>Pezizomycotina</taxon>
        <taxon>Dothideomycetes</taxon>
        <taxon>Pleosporomycetidae</taxon>
        <taxon>Pleosporales</taxon>
        <taxon>Tetraplosphaeriaceae</taxon>
        <taxon>Polyplosphaeria</taxon>
    </lineage>
</organism>
<evidence type="ECO:0008006" key="4">
    <source>
        <dbReference type="Google" id="ProtNLM"/>
    </source>
</evidence>
<reference evidence="2" key="1">
    <citation type="journal article" date="2020" name="Stud. Mycol.">
        <title>101 Dothideomycetes genomes: a test case for predicting lifestyles and emergence of pathogens.</title>
        <authorList>
            <person name="Haridas S."/>
            <person name="Albert R."/>
            <person name="Binder M."/>
            <person name="Bloem J."/>
            <person name="Labutti K."/>
            <person name="Salamov A."/>
            <person name="Andreopoulos B."/>
            <person name="Baker S."/>
            <person name="Barry K."/>
            <person name="Bills G."/>
            <person name="Bluhm B."/>
            <person name="Cannon C."/>
            <person name="Castanera R."/>
            <person name="Culley D."/>
            <person name="Daum C."/>
            <person name="Ezra D."/>
            <person name="Gonzalez J."/>
            <person name="Henrissat B."/>
            <person name="Kuo A."/>
            <person name="Liang C."/>
            <person name="Lipzen A."/>
            <person name="Lutzoni F."/>
            <person name="Magnuson J."/>
            <person name="Mondo S."/>
            <person name="Nolan M."/>
            <person name="Ohm R."/>
            <person name="Pangilinan J."/>
            <person name="Park H.-J."/>
            <person name="Ramirez L."/>
            <person name="Alfaro M."/>
            <person name="Sun H."/>
            <person name="Tritt A."/>
            <person name="Yoshinaga Y."/>
            <person name="Zwiers L.-H."/>
            <person name="Turgeon B."/>
            <person name="Goodwin S."/>
            <person name="Spatafora J."/>
            <person name="Crous P."/>
            <person name="Grigoriev I."/>
        </authorList>
    </citation>
    <scope>NUCLEOTIDE SEQUENCE</scope>
    <source>
        <strain evidence="2">CBS 125425</strain>
    </source>
</reference>
<sequence>MPPWNPVFGHLLFLRSKLAQYPPGVVLAVVIKDIYKEHFAHTEMFYLDLWPLVECPSLTVCNAAASTEVDKRLTTKPPLYKAQFDLESGGSQLLSSNGQAWKYCRGLLNPGFAQGYLVTRVKDVVDSVEIFCENLRKRAGEANMFPLEDVVSPLVLDAMMKQSKETWTGNANKATTLLHKPIE</sequence>
<dbReference type="GO" id="GO:0004497">
    <property type="term" value="F:monooxygenase activity"/>
    <property type="evidence" value="ECO:0007669"/>
    <property type="project" value="InterPro"/>
</dbReference>
<feature type="signal peptide" evidence="1">
    <location>
        <begin position="1"/>
        <end position="19"/>
    </location>
</feature>
<dbReference type="Proteomes" id="UP000799444">
    <property type="component" value="Unassembled WGS sequence"/>
</dbReference>
<dbReference type="GO" id="GO:0016705">
    <property type="term" value="F:oxidoreductase activity, acting on paired donors, with incorporation or reduction of molecular oxygen"/>
    <property type="evidence" value="ECO:0007669"/>
    <property type="project" value="InterPro"/>
</dbReference>
<dbReference type="AlphaFoldDB" id="A0A9P4QUN2"/>
<dbReference type="Pfam" id="PF00067">
    <property type="entry name" value="p450"/>
    <property type="match status" value="1"/>
</dbReference>
<comment type="caution">
    <text evidence="2">The sequence shown here is derived from an EMBL/GenBank/DDBJ whole genome shotgun (WGS) entry which is preliminary data.</text>
</comment>